<evidence type="ECO:0000256" key="3">
    <source>
        <dbReference type="ARBA" id="ARBA00023274"/>
    </source>
</evidence>
<evidence type="ECO:0000256" key="4">
    <source>
        <dbReference type="ARBA" id="ARBA00035480"/>
    </source>
</evidence>
<dbReference type="AlphaFoldDB" id="A0AAE7G498"/>
<gene>
    <name evidence="7" type="ORF">FK493_00970</name>
</gene>
<reference evidence="7 8" key="1">
    <citation type="submission" date="2019-06" db="EMBL/GenBank/DDBJ databases">
        <authorList>
            <person name="Petrone J.R."/>
            <person name="Munoz-Beristain A."/>
            <person name="Russell J.T."/>
            <person name="Rios-Glusberger P."/>
            <person name="Triplett E.W."/>
        </authorList>
    </citation>
    <scope>NUCLEOTIDE SEQUENCE [LARGE SCALE GENOMIC DNA]</scope>
    <source>
        <strain evidence="7">JRPAMB4</strain>
    </source>
</reference>
<keyword evidence="3 5" id="KW-0687">Ribonucleoprotein</keyword>
<evidence type="ECO:0000313" key="7">
    <source>
        <dbReference type="EMBL" id="QLK14140.1"/>
    </source>
</evidence>
<dbReference type="Gene3D" id="3.90.470.10">
    <property type="entry name" value="Ribosomal protein L22/L17"/>
    <property type="match status" value="1"/>
</dbReference>
<comment type="subunit">
    <text evidence="6">Part of the 50S ribosomal subunit.</text>
</comment>
<dbReference type="SUPFAM" id="SSF54843">
    <property type="entry name" value="Ribosomal protein L22"/>
    <property type="match status" value="1"/>
</dbReference>
<dbReference type="InterPro" id="IPR001063">
    <property type="entry name" value="Ribosomal_uL22"/>
</dbReference>
<dbReference type="GO" id="GO:0019843">
    <property type="term" value="F:rRNA binding"/>
    <property type="evidence" value="ECO:0007669"/>
    <property type="project" value="UniProtKB-KW"/>
</dbReference>
<evidence type="ECO:0000256" key="6">
    <source>
        <dbReference type="RuleBase" id="RU004006"/>
    </source>
</evidence>
<name>A0AAE7G498_CARRU</name>
<keyword evidence="2 5" id="KW-0689">Ribosomal protein</keyword>
<protein>
    <recommendedName>
        <fullName evidence="4">50S ribosomal protein L22</fullName>
    </recommendedName>
</protein>
<organism evidence="7 8">
    <name type="scientific">Carsonella ruddii</name>
    <dbReference type="NCBI Taxonomy" id="114186"/>
    <lineage>
        <taxon>Bacteria</taxon>
        <taxon>Pseudomonadati</taxon>
        <taxon>Pseudomonadota</taxon>
        <taxon>Gammaproteobacteria</taxon>
        <taxon>Oceanospirillales</taxon>
        <taxon>Halomonadaceae</taxon>
        <taxon>Zymobacter group</taxon>
        <taxon>Candidatus Carsonella</taxon>
    </lineage>
</organism>
<dbReference type="EMBL" id="CP041245">
    <property type="protein sequence ID" value="QLK14140.1"/>
    <property type="molecule type" value="Genomic_DNA"/>
</dbReference>
<dbReference type="GO" id="GO:0005840">
    <property type="term" value="C:ribosome"/>
    <property type="evidence" value="ECO:0007669"/>
    <property type="project" value="UniProtKB-KW"/>
</dbReference>
<evidence type="ECO:0000256" key="5">
    <source>
        <dbReference type="RuleBase" id="RU004005"/>
    </source>
</evidence>
<dbReference type="InterPro" id="IPR036394">
    <property type="entry name" value="Ribosomal_uL22_sf"/>
</dbReference>
<keyword evidence="6" id="KW-0694">RNA-binding</keyword>
<dbReference type="GO" id="GO:1990904">
    <property type="term" value="C:ribonucleoprotein complex"/>
    <property type="evidence" value="ECO:0007669"/>
    <property type="project" value="UniProtKB-KW"/>
</dbReference>
<dbReference type="GO" id="GO:0006412">
    <property type="term" value="P:translation"/>
    <property type="evidence" value="ECO:0007669"/>
    <property type="project" value="InterPro"/>
</dbReference>
<keyword evidence="6" id="KW-0699">rRNA-binding</keyword>
<sequence length="105" mass="12629">MLNNFKFKNIPISFKKIYYYSKKLSNKPILYYFNNNFVNKINFYIKKIANTVINSCKSTNVFVNNFYVGKSKIIKKINFRAKGRINYIVKRYSNINLSVFIWVKK</sequence>
<dbReference type="InterPro" id="IPR018260">
    <property type="entry name" value="Ribosomal_uL22_CS"/>
</dbReference>
<dbReference type="Proteomes" id="UP000510930">
    <property type="component" value="Chromosome"/>
</dbReference>
<comment type="similarity">
    <text evidence="1 5">Belongs to the universal ribosomal protein uL22 family.</text>
</comment>
<dbReference type="Pfam" id="PF00237">
    <property type="entry name" value="Ribosomal_L22"/>
    <property type="match status" value="1"/>
</dbReference>
<evidence type="ECO:0000256" key="1">
    <source>
        <dbReference type="ARBA" id="ARBA00009451"/>
    </source>
</evidence>
<evidence type="ECO:0000256" key="2">
    <source>
        <dbReference type="ARBA" id="ARBA00022980"/>
    </source>
</evidence>
<dbReference type="GO" id="GO:0003735">
    <property type="term" value="F:structural constituent of ribosome"/>
    <property type="evidence" value="ECO:0007669"/>
    <property type="project" value="InterPro"/>
</dbReference>
<accession>A0AAE7G498</accession>
<dbReference type="RefSeq" id="WP_020915892.1">
    <property type="nucleotide sequence ID" value="NZ_CP012411.1"/>
</dbReference>
<evidence type="ECO:0000313" key="8">
    <source>
        <dbReference type="Proteomes" id="UP000510930"/>
    </source>
</evidence>
<dbReference type="PROSITE" id="PS00464">
    <property type="entry name" value="RIBOSOMAL_L22"/>
    <property type="match status" value="1"/>
</dbReference>
<proteinExistence type="inferred from homology"/>